<evidence type="ECO:0000256" key="5">
    <source>
        <dbReference type="ARBA" id="ARBA00023136"/>
    </source>
</evidence>
<accession>A0A4P9VYR4</accession>
<proteinExistence type="inferred from homology"/>
<evidence type="ECO:0000256" key="4">
    <source>
        <dbReference type="ARBA" id="ARBA00022989"/>
    </source>
</evidence>
<feature type="transmembrane region" description="Helical" evidence="6">
    <location>
        <begin position="32"/>
        <end position="50"/>
    </location>
</feature>
<keyword evidence="5 6" id="KW-0472">Membrane</keyword>
<sequence length="101" mass="11142">AGSDLDNGLGIYLLAWAIFTFLMLVAAHRISVAHIILFASLFITFMLLAFGKFNSDLNLQKAGGGFGLFTAFVAWYIALSELLTKETSLFQLPIGRLNKRQ</sequence>
<keyword evidence="3 6" id="KW-0812">Transmembrane</keyword>
<comment type="similarity">
    <text evidence="2">Belongs to the acetate uptake transporter (AceTr) (TC 2.A.96) family.</text>
</comment>
<evidence type="ECO:0000313" key="7">
    <source>
        <dbReference type="EMBL" id="RKO82936.1"/>
    </source>
</evidence>
<dbReference type="InterPro" id="IPR000791">
    <property type="entry name" value="Gpr1/Fun34/SatP-like"/>
</dbReference>
<dbReference type="Pfam" id="PF01184">
    <property type="entry name" value="Gpr1_Fun34_YaaH"/>
    <property type="match status" value="1"/>
</dbReference>
<name>A0A4P9VYR4_9FUNG</name>
<dbReference type="NCBIfam" id="NF038013">
    <property type="entry name" value="AceTr_1"/>
    <property type="match status" value="1"/>
</dbReference>
<comment type="subcellular location">
    <subcellularLocation>
        <location evidence="1">Membrane</location>
        <topology evidence="1">Multi-pass membrane protein</topology>
    </subcellularLocation>
</comment>
<dbReference type="Proteomes" id="UP000269721">
    <property type="component" value="Unassembled WGS sequence"/>
</dbReference>
<feature type="non-terminal residue" evidence="7">
    <location>
        <position position="1"/>
    </location>
</feature>
<dbReference type="InterPro" id="IPR051633">
    <property type="entry name" value="AceTr"/>
</dbReference>
<dbReference type="GO" id="GO:0005886">
    <property type="term" value="C:plasma membrane"/>
    <property type="evidence" value="ECO:0007669"/>
    <property type="project" value="TreeGrafter"/>
</dbReference>
<feature type="transmembrane region" description="Helical" evidence="6">
    <location>
        <begin position="9"/>
        <end position="26"/>
    </location>
</feature>
<evidence type="ECO:0000256" key="2">
    <source>
        <dbReference type="ARBA" id="ARBA00005587"/>
    </source>
</evidence>
<feature type="transmembrane region" description="Helical" evidence="6">
    <location>
        <begin position="62"/>
        <end position="79"/>
    </location>
</feature>
<dbReference type="PANTHER" id="PTHR31123:SF1">
    <property type="entry name" value="ACCUMULATION OF DYADS PROTEIN 2-RELATED"/>
    <property type="match status" value="1"/>
</dbReference>
<evidence type="ECO:0000256" key="1">
    <source>
        <dbReference type="ARBA" id="ARBA00004141"/>
    </source>
</evidence>
<dbReference type="PANTHER" id="PTHR31123">
    <property type="entry name" value="ACCUMULATION OF DYADS PROTEIN 2-RELATED"/>
    <property type="match status" value="1"/>
</dbReference>
<organism evidence="7 8">
    <name type="scientific">Blyttiomyces helicus</name>
    <dbReference type="NCBI Taxonomy" id="388810"/>
    <lineage>
        <taxon>Eukaryota</taxon>
        <taxon>Fungi</taxon>
        <taxon>Fungi incertae sedis</taxon>
        <taxon>Chytridiomycota</taxon>
        <taxon>Chytridiomycota incertae sedis</taxon>
        <taxon>Chytridiomycetes</taxon>
        <taxon>Chytridiomycetes incertae sedis</taxon>
        <taxon>Blyttiomyces</taxon>
    </lineage>
</organism>
<dbReference type="AlphaFoldDB" id="A0A4P9VYR4"/>
<evidence type="ECO:0000313" key="8">
    <source>
        <dbReference type="Proteomes" id="UP000269721"/>
    </source>
</evidence>
<dbReference type="GO" id="GO:0015123">
    <property type="term" value="F:acetate transmembrane transporter activity"/>
    <property type="evidence" value="ECO:0007669"/>
    <property type="project" value="TreeGrafter"/>
</dbReference>
<evidence type="ECO:0000256" key="6">
    <source>
        <dbReference type="SAM" id="Phobius"/>
    </source>
</evidence>
<reference evidence="8" key="1">
    <citation type="journal article" date="2018" name="Nat. Microbiol.">
        <title>Leveraging single-cell genomics to expand the fungal tree of life.</title>
        <authorList>
            <person name="Ahrendt S.R."/>
            <person name="Quandt C.A."/>
            <person name="Ciobanu D."/>
            <person name="Clum A."/>
            <person name="Salamov A."/>
            <person name="Andreopoulos B."/>
            <person name="Cheng J.F."/>
            <person name="Woyke T."/>
            <person name="Pelin A."/>
            <person name="Henrissat B."/>
            <person name="Reynolds N.K."/>
            <person name="Benny G.L."/>
            <person name="Smith M.E."/>
            <person name="James T.Y."/>
            <person name="Grigoriev I.V."/>
        </authorList>
    </citation>
    <scope>NUCLEOTIDE SEQUENCE [LARGE SCALE GENOMIC DNA]</scope>
</reference>
<keyword evidence="4 6" id="KW-1133">Transmembrane helix</keyword>
<keyword evidence="8" id="KW-1185">Reference proteome</keyword>
<gene>
    <name evidence="7" type="ORF">BDK51DRAFT_25728</name>
</gene>
<dbReference type="EMBL" id="ML001891">
    <property type="protein sequence ID" value="RKO82936.1"/>
    <property type="molecule type" value="Genomic_DNA"/>
</dbReference>
<evidence type="ECO:0000256" key="3">
    <source>
        <dbReference type="ARBA" id="ARBA00022692"/>
    </source>
</evidence>
<dbReference type="OrthoDB" id="2139011at2759"/>
<protein>
    <submittedName>
        <fullName evidence="7">GPR1/FUN34/yaaH family-domain-containing protein</fullName>
    </submittedName>
</protein>